<reference evidence="3 4" key="1">
    <citation type="journal article" date="2019" name="Sci. Rep.">
        <title>Comparative genomics of chytrid fungi reveal insights into the obligate biotrophic and pathogenic lifestyle of Synchytrium endobioticum.</title>
        <authorList>
            <person name="van de Vossenberg B.T.L.H."/>
            <person name="Warris S."/>
            <person name="Nguyen H.D.T."/>
            <person name="van Gent-Pelzer M.P.E."/>
            <person name="Joly D.L."/>
            <person name="van de Geest H.C."/>
            <person name="Bonants P.J.M."/>
            <person name="Smith D.S."/>
            <person name="Levesque C.A."/>
            <person name="van der Lee T.A.J."/>
        </authorList>
    </citation>
    <scope>NUCLEOTIDE SEQUENCE [LARGE SCALE GENOMIC DNA]</scope>
    <source>
        <strain evidence="3 4">CBS 809.83</strain>
    </source>
</reference>
<dbReference type="EMBL" id="QEAQ01000086">
    <property type="protein sequence ID" value="TPX56071.1"/>
    <property type="molecule type" value="Genomic_DNA"/>
</dbReference>
<feature type="transmembrane region" description="Helical" evidence="2">
    <location>
        <begin position="348"/>
        <end position="366"/>
    </location>
</feature>
<dbReference type="Proteomes" id="UP000318582">
    <property type="component" value="Unassembled WGS sequence"/>
</dbReference>
<feature type="transmembrane region" description="Helical" evidence="2">
    <location>
        <begin position="252"/>
        <end position="272"/>
    </location>
</feature>
<evidence type="ECO:0000256" key="1">
    <source>
        <dbReference type="SAM" id="MobiDB-lite"/>
    </source>
</evidence>
<dbReference type="PANTHER" id="PTHR38421:SF1">
    <property type="entry name" value="TRANSMEMBRANE PROTEIN"/>
    <property type="match status" value="1"/>
</dbReference>
<dbReference type="PANTHER" id="PTHR38421">
    <property type="entry name" value="TRANSMEMBRANE PROTEIN USGS"/>
    <property type="match status" value="1"/>
</dbReference>
<keyword evidence="4" id="KW-1185">Reference proteome</keyword>
<organism evidence="3 4">
    <name type="scientific">Powellomyces hirtus</name>
    <dbReference type="NCBI Taxonomy" id="109895"/>
    <lineage>
        <taxon>Eukaryota</taxon>
        <taxon>Fungi</taxon>
        <taxon>Fungi incertae sedis</taxon>
        <taxon>Chytridiomycota</taxon>
        <taxon>Chytridiomycota incertae sedis</taxon>
        <taxon>Chytridiomycetes</taxon>
        <taxon>Spizellomycetales</taxon>
        <taxon>Powellomycetaceae</taxon>
        <taxon>Powellomyces</taxon>
    </lineage>
</organism>
<keyword evidence="2" id="KW-0472">Membrane</keyword>
<evidence type="ECO:0000256" key="2">
    <source>
        <dbReference type="SAM" id="Phobius"/>
    </source>
</evidence>
<evidence type="ECO:0000313" key="4">
    <source>
        <dbReference type="Proteomes" id="UP000318582"/>
    </source>
</evidence>
<comment type="caution">
    <text evidence="3">The sequence shown here is derived from an EMBL/GenBank/DDBJ whole genome shotgun (WGS) entry which is preliminary data.</text>
</comment>
<keyword evidence="2" id="KW-0812">Transmembrane</keyword>
<sequence>MVEMQEDIPDSSPPPPPPPSSPPAATPPLPPSSSLSAPQPAPPPDLPSLTTLISHLPSLPLLQPPLIRTWDPSTVLHGLHLSYLGSLSTLRTPRTRTTLYKTLLYLTLITLFLVATTHAVFLPLRITHWAAGTVVRPLLGSTLMGVLDWSVSTIDDLVGWFVRVTPEAGLYLVRYIWPDPLDKLFFEALRGLTLTLALPPTHARFVIHFARTLEHQDQPPPCTLARLPTLPLGRKSWTLRLLSYIQRYLKRLLLLGIVYLISLTPVLGAFIWPLATYAYLGGAIGYTTAAYTCAFAIVSPPWWAFVKGPLLRAIWSFRSLERELCEPYLCRSVMTQSQRRAWFAKNEALIAGFTFPFWYLISLPWIGPLVFGLAQGAASRLCVELFDEVDIRNGRHHPQTIARVQ</sequence>
<gene>
    <name evidence="3" type="ORF">PhCBS80983_g04799</name>
</gene>
<feature type="region of interest" description="Disordered" evidence="1">
    <location>
        <begin position="1"/>
        <end position="48"/>
    </location>
</feature>
<name>A0A507DX76_9FUNG</name>
<keyword evidence="2" id="KW-1133">Transmembrane helix</keyword>
<proteinExistence type="predicted"/>
<protein>
    <submittedName>
        <fullName evidence="3">Uncharacterized protein</fullName>
    </submittedName>
</protein>
<feature type="compositionally biased region" description="Pro residues" evidence="1">
    <location>
        <begin position="11"/>
        <end position="31"/>
    </location>
</feature>
<feature type="transmembrane region" description="Helical" evidence="2">
    <location>
        <begin position="103"/>
        <end position="122"/>
    </location>
</feature>
<feature type="transmembrane region" description="Helical" evidence="2">
    <location>
        <begin position="278"/>
        <end position="298"/>
    </location>
</feature>
<accession>A0A507DX76</accession>
<evidence type="ECO:0000313" key="3">
    <source>
        <dbReference type="EMBL" id="TPX56071.1"/>
    </source>
</evidence>
<dbReference type="AlphaFoldDB" id="A0A507DX76"/>